<keyword evidence="8" id="KW-1185">Reference proteome</keyword>
<evidence type="ECO:0000256" key="1">
    <source>
        <dbReference type="ARBA" id="ARBA00004651"/>
    </source>
</evidence>
<evidence type="ECO:0000313" key="8">
    <source>
        <dbReference type="Proteomes" id="UP000002027"/>
    </source>
</evidence>
<dbReference type="InParanoid" id="D1C8K8"/>
<feature type="transmembrane region" description="Helical" evidence="6">
    <location>
        <begin position="312"/>
        <end position="331"/>
    </location>
</feature>
<protein>
    <submittedName>
        <fullName evidence="7">Inner-membrane translocator</fullName>
    </submittedName>
</protein>
<reference evidence="8" key="1">
    <citation type="submission" date="2009-11" db="EMBL/GenBank/DDBJ databases">
        <title>The complete chromosome 2 of Sphaerobacter thermophilus DSM 20745.</title>
        <authorList>
            <person name="Lucas S."/>
            <person name="Copeland A."/>
            <person name="Lapidus A."/>
            <person name="Glavina del Rio T."/>
            <person name="Dalin E."/>
            <person name="Tice H."/>
            <person name="Bruce D."/>
            <person name="Goodwin L."/>
            <person name="Pitluck S."/>
            <person name="Kyrpides N."/>
            <person name="Mavromatis K."/>
            <person name="Ivanova N."/>
            <person name="Mikhailova N."/>
            <person name="LaButti K.M."/>
            <person name="Clum A."/>
            <person name="Sun H.I."/>
            <person name="Brettin T."/>
            <person name="Detter J.C."/>
            <person name="Han C."/>
            <person name="Larimer F."/>
            <person name="Land M."/>
            <person name="Hauser L."/>
            <person name="Markowitz V."/>
            <person name="Cheng J.F."/>
            <person name="Hugenholtz P."/>
            <person name="Woyke T."/>
            <person name="Wu D."/>
            <person name="Steenblock K."/>
            <person name="Schneider S."/>
            <person name="Pukall R."/>
            <person name="Goeker M."/>
            <person name="Klenk H.P."/>
            <person name="Eisen J.A."/>
        </authorList>
    </citation>
    <scope>NUCLEOTIDE SEQUENCE [LARGE SCALE GENOMIC DNA]</scope>
    <source>
        <strain evidence="8">ATCC 49802 / DSM 20745 / S 6022</strain>
    </source>
</reference>
<dbReference type="Pfam" id="PF02653">
    <property type="entry name" value="BPD_transp_2"/>
    <property type="match status" value="1"/>
</dbReference>
<keyword evidence="3 6" id="KW-0812">Transmembrane</keyword>
<feature type="transmembrane region" description="Helical" evidence="6">
    <location>
        <begin position="59"/>
        <end position="80"/>
    </location>
</feature>
<keyword evidence="5 6" id="KW-0472">Membrane</keyword>
<evidence type="ECO:0000256" key="3">
    <source>
        <dbReference type="ARBA" id="ARBA00022692"/>
    </source>
</evidence>
<dbReference type="AlphaFoldDB" id="D1C8K8"/>
<feature type="transmembrane region" description="Helical" evidence="6">
    <location>
        <begin position="27"/>
        <end position="47"/>
    </location>
</feature>
<evidence type="ECO:0000256" key="6">
    <source>
        <dbReference type="SAM" id="Phobius"/>
    </source>
</evidence>
<dbReference type="GO" id="GO:0005886">
    <property type="term" value="C:plasma membrane"/>
    <property type="evidence" value="ECO:0007669"/>
    <property type="project" value="UniProtKB-SubCell"/>
</dbReference>
<comment type="subcellular location">
    <subcellularLocation>
        <location evidence="1">Cell membrane</location>
        <topology evidence="1">Multi-pass membrane protein</topology>
    </subcellularLocation>
</comment>
<dbReference type="eggNOG" id="COG1172">
    <property type="taxonomic scope" value="Bacteria"/>
</dbReference>
<proteinExistence type="predicted"/>
<dbReference type="Proteomes" id="UP000002027">
    <property type="component" value="Chromosome 2"/>
</dbReference>
<dbReference type="HOGENOM" id="CLU_028880_4_1_0"/>
<name>D1C8K8_SPHTD</name>
<sequence>MIGRTGVATDSTSSARREWARENLSRLAVEAFGLFAFYLAVVLFFSIRAEQFLSYSNAINILSNVSVIGIVSIGQALTLISGGFDLSVSGTVPLGAVSYALLTNSGVSIPLAILLVLGIGMAVGLVNGLLITKVGINPLIATLGTLSITGGLARTVTKGLTKSFEYPEAGFLADSTIGRIPNHVWALLGLALLSSLMLRYTVFGRSIYAIGGNREASRLAGLRVDALTVSVYMICGMLAAFAGIVVASQLLAGSATLGANSALTSIAAVVLGGASLAGGRGGIPGTLVGVLILGTLANGLALLAVPAFYQEIATGVVLLLAVGMGRLRALFGAEE</sequence>
<reference evidence="7 8" key="2">
    <citation type="journal article" date="2010" name="Stand. Genomic Sci.">
        <title>Complete genome sequence of Desulfohalobium retbaense type strain (HR(100)).</title>
        <authorList>
            <person name="Spring S."/>
            <person name="Nolan M."/>
            <person name="Lapidus A."/>
            <person name="Glavina Del Rio T."/>
            <person name="Copeland A."/>
            <person name="Tice H."/>
            <person name="Cheng J.F."/>
            <person name="Lucas S."/>
            <person name="Land M."/>
            <person name="Chen F."/>
            <person name="Bruce D."/>
            <person name="Goodwin L."/>
            <person name="Pitluck S."/>
            <person name="Ivanova N."/>
            <person name="Mavromatis K."/>
            <person name="Mikhailova N."/>
            <person name="Pati A."/>
            <person name="Chen A."/>
            <person name="Palaniappan K."/>
            <person name="Hauser L."/>
            <person name="Chang Y.J."/>
            <person name="Jeffries C.D."/>
            <person name="Munk C."/>
            <person name="Kiss H."/>
            <person name="Chain P."/>
            <person name="Han C."/>
            <person name="Brettin T."/>
            <person name="Detter J.C."/>
            <person name="Schuler E."/>
            <person name="Goker M."/>
            <person name="Rohde M."/>
            <person name="Bristow J."/>
            <person name="Eisen J.A."/>
            <person name="Markowitz V."/>
            <person name="Hugenholtz P."/>
            <person name="Kyrpides N.C."/>
            <person name="Klenk H.P."/>
        </authorList>
    </citation>
    <scope>NUCLEOTIDE SEQUENCE [LARGE SCALE GENOMIC DNA]</scope>
    <source>
        <strain evidence="8">ATCC 49802 / DSM 20745 / S 6022</strain>
    </source>
</reference>
<accession>D1C8K8</accession>
<feature type="transmembrane region" description="Helical" evidence="6">
    <location>
        <begin position="109"/>
        <end position="131"/>
    </location>
</feature>
<evidence type="ECO:0000256" key="2">
    <source>
        <dbReference type="ARBA" id="ARBA00022475"/>
    </source>
</evidence>
<evidence type="ECO:0000256" key="5">
    <source>
        <dbReference type="ARBA" id="ARBA00023136"/>
    </source>
</evidence>
<feature type="transmembrane region" description="Helical" evidence="6">
    <location>
        <begin position="224"/>
        <end position="251"/>
    </location>
</feature>
<keyword evidence="2" id="KW-1003">Cell membrane</keyword>
<dbReference type="EMBL" id="CP001824">
    <property type="protein sequence ID" value="ACZ40151.1"/>
    <property type="molecule type" value="Genomic_DNA"/>
</dbReference>
<dbReference type="InterPro" id="IPR001851">
    <property type="entry name" value="ABC_transp_permease"/>
</dbReference>
<feature type="transmembrane region" description="Helical" evidence="6">
    <location>
        <begin position="184"/>
        <end position="203"/>
    </location>
</feature>
<dbReference type="CDD" id="cd06579">
    <property type="entry name" value="TM_PBP1_transp_AraH_like"/>
    <property type="match status" value="1"/>
</dbReference>
<gene>
    <name evidence="7" type="ordered locus">Sthe_2737</name>
</gene>
<evidence type="ECO:0000313" key="7">
    <source>
        <dbReference type="EMBL" id="ACZ40151.1"/>
    </source>
</evidence>
<feature type="transmembrane region" description="Helical" evidence="6">
    <location>
        <begin position="285"/>
        <end position="306"/>
    </location>
</feature>
<dbReference type="GO" id="GO:0022857">
    <property type="term" value="F:transmembrane transporter activity"/>
    <property type="evidence" value="ECO:0007669"/>
    <property type="project" value="InterPro"/>
</dbReference>
<dbReference type="STRING" id="479434.Sthe_2737"/>
<feature type="transmembrane region" description="Helical" evidence="6">
    <location>
        <begin position="257"/>
        <end position="278"/>
    </location>
</feature>
<keyword evidence="4 6" id="KW-1133">Transmembrane helix</keyword>
<organism evidence="7 8">
    <name type="scientific">Sphaerobacter thermophilus (strain ATCC 49802 / DSM 20745 / KCCM 41009 / NCIMB 13125 / S 6022)</name>
    <dbReference type="NCBI Taxonomy" id="479434"/>
    <lineage>
        <taxon>Bacteria</taxon>
        <taxon>Pseudomonadati</taxon>
        <taxon>Thermomicrobiota</taxon>
        <taxon>Thermomicrobia</taxon>
        <taxon>Sphaerobacterales</taxon>
        <taxon>Sphaerobacterineae</taxon>
        <taxon>Sphaerobacteraceae</taxon>
        <taxon>Sphaerobacter</taxon>
    </lineage>
</organism>
<dbReference type="KEGG" id="sti:Sthe_2737"/>
<dbReference type="RefSeq" id="WP_012873189.1">
    <property type="nucleotide sequence ID" value="NC_013524.1"/>
</dbReference>
<dbReference type="PANTHER" id="PTHR32196">
    <property type="entry name" value="ABC TRANSPORTER PERMEASE PROTEIN YPHD-RELATED-RELATED"/>
    <property type="match status" value="1"/>
</dbReference>
<evidence type="ECO:0000256" key="4">
    <source>
        <dbReference type="ARBA" id="ARBA00022989"/>
    </source>
</evidence>